<dbReference type="RefSeq" id="WP_003488674.1">
    <property type="nucleotide sequence ID" value="NZ_JXSU01000007.1"/>
</dbReference>
<evidence type="ECO:0000313" key="3">
    <source>
        <dbReference type="Proteomes" id="UP000032250"/>
    </source>
</evidence>
<comment type="caution">
    <text evidence="2">The sequence shown here is derived from an EMBL/GenBank/DDBJ whole genome shotgun (WGS) entry which is preliminary data.</text>
</comment>
<proteinExistence type="predicted"/>
<dbReference type="EMBL" id="JXSU01000007">
    <property type="protein sequence ID" value="KIS22649.1"/>
    <property type="molecule type" value="Genomic_DNA"/>
</dbReference>
<dbReference type="InterPro" id="IPR023964">
    <property type="entry name" value="Bacteriocin_CLOSPO-01332_put"/>
</dbReference>
<dbReference type="AlphaFoldDB" id="A0A0D1AHN1"/>
<organism evidence="2 3">
    <name type="scientific">Clostridium botulinum B2 450</name>
    <dbReference type="NCBI Taxonomy" id="1379739"/>
    <lineage>
        <taxon>Bacteria</taxon>
        <taxon>Bacillati</taxon>
        <taxon>Bacillota</taxon>
        <taxon>Clostridia</taxon>
        <taxon>Eubacteriales</taxon>
        <taxon>Clostridiaceae</taxon>
        <taxon>Clostridium</taxon>
    </lineage>
</organism>
<evidence type="ECO:0000256" key="1">
    <source>
        <dbReference type="SAM" id="MobiDB-lite"/>
    </source>
</evidence>
<dbReference type="PATRIC" id="fig|1379739.3.peg.971"/>
<feature type="region of interest" description="Disordered" evidence="1">
    <location>
        <begin position="44"/>
        <end position="65"/>
    </location>
</feature>
<reference evidence="2 3" key="1">
    <citation type="submission" date="2014-06" db="EMBL/GenBank/DDBJ databases">
        <title>Genome characterization of distinct group I Clostridium botulinum lineages.</title>
        <authorList>
            <person name="Giordani F."/>
            <person name="Anselmo A."/>
            <person name="Fillo S."/>
            <person name="Palozzi A.M."/>
            <person name="Fortunato A."/>
            <person name="Gentile B."/>
            <person name="Ciammaruconi A."/>
            <person name="Anniballi F."/>
            <person name="De Medici D."/>
            <person name="Lista F."/>
        </authorList>
    </citation>
    <scope>NUCLEOTIDE SEQUENCE [LARGE SCALE GENOMIC DNA]</scope>
    <source>
        <strain evidence="2 3">B2 450</strain>
    </source>
</reference>
<name>A0A0D1AHN1_CLOBO</name>
<feature type="compositionally biased region" description="Polar residues" evidence="1">
    <location>
        <begin position="55"/>
        <end position="65"/>
    </location>
</feature>
<gene>
    <name evidence="2" type="ORF">N495_03295</name>
</gene>
<dbReference type="Proteomes" id="UP000032250">
    <property type="component" value="Unassembled WGS sequence"/>
</dbReference>
<dbReference type="HOGENOM" id="CLU_199592_0_0_9"/>
<sequence>MKFINPFGRTVGDGVQPQACMCSLNEYASYRGSDSCFHCGCGCEDGSKQHRAGNKKTSANADRKS</sequence>
<evidence type="ECO:0008006" key="4">
    <source>
        <dbReference type="Google" id="ProtNLM"/>
    </source>
</evidence>
<accession>A0A0D1AHN1</accession>
<protein>
    <recommendedName>
        <fullName evidence="4">Bacteriocin</fullName>
    </recommendedName>
</protein>
<dbReference type="OrthoDB" id="2061509at2"/>
<dbReference type="NCBIfam" id="TIGR04067">
    <property type="entry name" value="oc_CLOSPO_01332"/>
    <property type="match status" value="1"/>
</dbReference>
<evidence type="ECO:0000313" key="2">
    <source>
        <dbReference type="EMBL" id="KIS22649.1"/>
    </source>
</evidence>